<evidence type="ECO:0000313" key="4">
    <source>
        <dbReference type="Proteomes" id="UP000006753"/>
    </source>
</evidence>
<evidence type="ECO:0000256" key="1">
    <source>
        <dbReference type="SAM" id="MobiDB-lite"/>
    </source>
</evidence>
<gene>
    <name evidence="3" type="ORF">MBM_09418</name>
</gene>
<reference evidence="3 4" key="1">
    <citation type="journal article" date="2012" name="BMC Genomics">
        <title>Sequencing the genome of Marssonina brunnea reveals fungus-poplar co-evolution.</title>
        <authorList>
            <person name="Zhu S."/>
            <person name="Cao Y.-Z."/>
            <person name="Jiang C."/>
            <person name="Tan B.-Y."/>
            <person name="Wang Z."/>
            <person name="Feng S."/>
            <person name="Zhang L."/>
            <person name="Su X.-H."/>
            <person name="Brejova B."/>
            <person name="Vinar T."/>
            <person name="Xu M."/>
            <person name="Wang M.-X."/>
            <person name="Zhang S.-G."/>
            <person name="Huang M.-R."/>
            <person name="Wu R."/>
            <person name="Zhou Y."/>
        </authorList>
    </citation>
    <scope>NUCLEOTIDE SEQUENCE [LARGE SCALE GENOMIC DNA]</scope>
    <source>
        <strain evidence="3 4">MB_m1</strain>
    </source>
</reference>
<evidence type="ECO:0000313" key="3">
    <source>
        <dbReference type="EMBL" id="EKD12384.1"/>
    </source>
</evidence>
<dbReference type="Proteomes" id="UP000006753">
    <property type="component" value="Unassembled WGS sequence"/>
</dbReference>
<accession>K1XIS8</accession>
<dbReference type="KEGG" id="mbe:MBM_09418"/>
<name>K1XIS8_MARBU</name>
<feature type="region of interest" description="Disordered" evidence="1">
    <location>
        <begin position="108"/>
        <end position="168"/>
    </location>
</feature>
<feature type="chain" id="PRO_5003855418" evidence="2">
    <location>
        <begin position="19"/>
        <end position="168"/>
    </location>
</feature>
<dbReference type="HOGENOM" id="CLU_1586847_0_0_1"/>
<proteinExistence type="predicted"/>
<evidence type="ECO:0000256" key="2">
    <source>
        <dbReference type="SAM" id="SignalP"/>
    </source>
</evidence>
<keyword evidence="2" id="KW-0732">Signal</keyword>
<organism evidence="3 4">
    <name type="scientific">Marssonina brunnea f. sp. multigermtubi (strain MB_m1)</name>
    <name type="common">Marssonina leaf spot fungus</name>
    <dbReference type="NCBI Taxonomy" id="1072389"/>
    <lineage>
        <taxon>Eukaryota</taxon>
        <taxon>Fungi</taxon>
        <taxon>Dikarya</taxon>
        <taxon>Ascomycota</taxon>
        <taxon>Pezizomycotina</taxon>
        <taxon>Leotiomycetes</taxon>
        <taxon>Helotiales</taxon>
        <taxon>Drepanopezizaceae</taxon>
        <taxon>Drepanopeziza</taxon>
    </lineage>
</organism>
<feature type="signal peptide" evidence="2">
    <location>
        <begin position="1"/>
        <end position="18"/>
    </location>
</feature>
<dbReference type="AlphaFoldDB" id="K1XIS8"/>
<dbReference type="InParanoid" id="K1XIS8"/>
<protein>
    <submittedName>
        <fullName evidence="3">Uncharacterized protein</fullName>
    </submittedName>
</protein>
<sequence>MRFINVLFAATIIAIAHAEEPMPEWEDPDRNRKVPVEDASGRMGILLVCEDPWWKNCENVTYFQDKCMGLGPYNLDNKMTGFDTYSYGCEFYGPGLSTTVMIMREAQPPPFPLTSGDRGSEISLGSTASCSMPADDDSLIRAPSSKKQKPRAAAGSSKTTSQRKKGRK</sequence>
<keyword evidence="4" id="KW-1185">Reference proteome</keyword>
<dbReference type="EMBL" id="JH921458">
    <property type="protein sequence ID" value="EKD12384.1"/>
    <property type="molecule type" value="Genomic_DNA"/>
</dbReference>